<organism evidence="1 2">
    <name type="scientific">Promicromonospora iranensis</name>
    <dbReference type="NCBI Taxonomy" id="1105144"/>
    <lineage>
        <taxon>Bacteria</taxon>
        <taxon>Bacillati</taxon>
        <taxon>Actinomycetota</taxon>
        <taxon>Actinomycetes</taxon>
        <taxon>Micrococcales</taxon>
        <taxon>Promicromonosporaceae</taxon>
        <taxon>Promicromonospora</taxon>
    </lineage>
</organism>
<reference evidence="1 2" key="1">
    <citation type="submission" date="2023-07" db="EMBL/GenBank/DDBJ databases">
        <title>Sequencing the genomes of 1000 actinobacteria strains.</title>
        <authorList>
            <person name="Klenk H.-P."/>
        </authorList>
    </citation>
    <scope>NUCLEOTIDE SEQUENCE [LARGE SCALE GENOMIC DNA]</scope>
    <source>
        <strain evidence="1 2">DSM 45554</strain>
    </source>
</reference>
<name>A0ABU2CVT6_9MICO</name>
<protein>
    <submittedName>
        <fullName evidence="1">Uncharacterized protein</fullName>
    </submittedName>
</protein>
<dbReference type="EMBL" id="JAVDYE010000001">
    <property type="protein sequence ID" value="MDR7385247.1"/>
    <property type="molecule type" value="Genomic_DNA"/>
</dbReference>
<gene>
    <name evidence="1" type="ORF">J2S48_004762</name>
</gene>
<sequence length="258" mass="28507">MSNENVPVLLTGPMCMAMPVGTAVELAEPRHGVWHAKTSELTWAFFWRERPTPEQIWQAVDERTNNLSPYPSGMAYVYEPPAKPDATPAPLDPSKVKAGDTVTVEVIRLHGPRYSLSGEVYRVDTSGPLWVGPVCITAPDEDIVRVRLTDHQPAPEPEPEWALDTLADITNGSTSVRAIRVETPDGNVWQTIPHSSWWSDANVTDVRPLVVIDPADEKFDQDSLAEVARTAYSSAHDVVEWETVANAIRAHLGIEVSR</sequence>
<comment type="caution">
    <text evidence="1">The sequence shown here is derived from an EMBL/GenBank/DDBJ whole genome shotgun (WGS) entry which is preliminary data.</text>
</comment>
<evidence type="ECO:0000313" key="1">
    <source>
        <dbReference type="EMBL" id="MDR7385247.1"/>
    </source>
</evidence>
<evidence type="ECO:0000313" key="2">
    <source>
        <dbReference type="Proteomes" id="UP001183585"/>
    </source>
</evidence>
<dbReference type="RefSeq" id="WP_274997182.1">
    <property type="nucleotide sequence ID" value="NZ_JAJQQP010000015.1"/>
</dbReference>
<proteinExistence type="predicted"/>
<dbReference type="Proteomes" id="UP001183585">
    <property type="component" value="Unassembled WGS sequence"/>
</dbReference>
<accession>A0ABU2CVT6</accession>
<keyword evidence="2" id="KW-1185">Reference proteome</keyword>